<reference evidence="5 6" key="1">
    <citation type="journal article" date="2017" name="Nat. Microbiol.">
        <title>Natural product diversity associated with the nematode symbionts Photorhabdus and Xenorhabdus.</title>
        <authorList>
            <person name="Tobias N.J."/>
            <person name="Wolff H."/>
            <person name="Djahanschiri B."/>
            <person name="Grundmann F."/>
            <person name="Kronenwerth M."/>
            <person name="Shi Y.M."/>
            <person name="Simonyi S."/>
            <person name="Grun P."/>
            <person name="Shapiro-Ilan D."/>
            <person name="Pidot S.J."/>
            <person name="Stinear T.P."/>
            <person name="Ebersberger I."/>
            <person name="Bode H.B."/>
        </authorList>
    </citation>
    <scope>NUCLEOTIDE SEQUENCE [LARGE SCALE GENOMIC DNA]</scope>
    <source>
        <strain evidence="5 6">DSM 16342</strain>
    </source>
</reference>
<comment type="subcellular location">
    <subcellularLocation>
        <location evidence="1">Virion</location>
    </subcellularLocation>
</comment>
<dbReference type="PANTHER" id="PTHR35191:SF1">
    <property type="entry name" value="PROPHAGE SIDE TAIL FIBER PROTEIN HOMOLOG STFQ-RELATED"/>
    <property type="match status" value="1"/>
</dbReference>
<organism evidence="5 6">
    <name type="scientific">Xenorhabdus budapestensis</name>
    <dbReference type="NCBI Taxonomy" id="290110"/>
    <lineage>
        <taxon>Bacteria</taxon>
        <taxon>Pseudomonadati</taxon>
        <taxon>Pseudomonadota</taxon>
        <taxon>Gammaproteobacteria</taxon>
        <taxon>Enterobacterales</taxon>
        <taxon>Morganellaceae</taxon>
        <taxon>Xenorhabdus</taxon>
    </lineage>
</organism>
<evidence type="ECO:0000259" key="3">
    <source>
        <dbReference type="Pfam" id="PF12571"/>
    </source>
</evidence>
<dbReference type="GO" id="GO:0046718">
    <property type="term" value="P:symbiont entry into host cell"/>
    <property type="evidence" value="ECO:0007669"/>
    <property type="project" value="InterPro"/>
</dbReference>
<evidence type="ECO:0000256" key="1">
    <source>
        <dbReference type="ARBA" id="ARBA00004328"/>
    </source>
</evidence>
<sequence length="931" mass="102601">MSTKYFALLTQLGADKLANAAALGTKIEITHMAVGDGGGSLPTPDTKQTKLINEKRRAAINTLSIDPKNTNQIVAEQVIPENEGGWWIREIGLYDKDGILIAVGNCAETYKPQLQEGSGRTQTIRMILIVSSADAVTLKVDPSVILATREYVDDSIKKHENSRNHPDATLKEKGFVILSSAVDSNSETHAATPKSVKAAYDLANAAANNANTRLEKNKNGADVVDKDTFNRNIGSARAFSGSINTGGGVWTTEEFIAWLKSQGAFNHPYWVYKGSWWYANNKRIIDTGCGSIHLAGAVVEVMGIESVMTIRVTTAPTSVDDCIPNAQFTYGNHGKDYLPSWRRDYNTANKPTASEVGAYSKDETDARVNAANENANSRLEKNNNGADIPNKDEFVKNLGLVGTVDLAKNALQRSGGEVTGDIMISTDSEIGWRRNTDMAAIGFKNIGDGDTDSYMWFKTGDNGNEYFKWQHSLSGGGTSEWMSLKSDNLRIKGHQVYHEGYKPTAEAIQAEPRFNKTIDLTGLSTDRYYPVWWSFPSNNNGANPWLTIHRNYAEDRENKNPFGKETHLAGLLLQIEGGDVLWGGDAQYLNIKRISQTYRKTVKNIRRGMMCIARPIDGKFPLLYSLKSGDITDCRVFSGCYIRGGLTYHVTSNFSSIHYSREENEIEISRWSDGYELKQEIKWMVKSYAIDDPLLGKDYDDSVLPYAHDYAETINLAKNSVPKSAIVQESGNSAEQIMSQKAVTDALAKSVSIDLLYPVGIVLWFAQNKNPNNLFPGTTWKYIGENRTVRLAASNGSNVLSTGGNDTKQLTIKHIPKHSHYFSGNTNSTGGHNHNRGNMNITGYLPSVIAHGSDIFGGAFARNGQSKPGIEYTDRWANLTTFDASRTWTGNTSWNGEHAHNVSGNTSETGSGEGFDVINAYIMLMGWYRTN</sequence>
<dbReference type="GO" id="GO:0019062">
    <property type="term" value="P:virion attachment to host cell"/>
    <property type="evidence" value="ECO:0007669"/>
    <property type="project" value="InterPro"/>
</dbReference>
<dbReference type="AlphaFoldDB" id="A0A2D0ITF1"/>
<comment type="caution">
    <text evidence="5">The sequence shown here is derived from an EMBL/GenBank/DDBJ whole genome shotgun (WGS) entry which is preliminary data.</text>
</comment>
<dbReference type="Pfam" id="PF12571">
    <property type="entry name" value="Phage_tail_fib"/>
    <property type="match status" value="1"/>
</dbReference>
<name>A0A2D0ITF1_XENBU</name>
<dbReference type="EMBL" id="NIBS01000020">
    <property type="protein sequence ID" value="PHM25145.1"/>
    <property type="molecule type" value="Genomic_DNA"/>
</dbReference>
<dbReference type="InterPro" id="IPR022225">
    <property type="entry name" value="Phage_tail_fibre_N"/>
</dbReference>
<keyword evidence="2" id="KW-0945">Host-virus interaction</keyword>
<accession>A0A2D0ITF1</accession>
<dbReference type="InterPro" id="IPR051934">
    <property type="entry name" value="Phage_Tail_Fiber_Structural"/>
</dbReference>
<dbReference type="PANTHER" id="PTHR35191">
    <property type="entry name" value="PROPHAGE SIDE TAIL FIBER PROTEIN HOMOLOG STFQ-RELATED"/>
    <property type="match status" value="1"/>
</dbReference>
<proteinExistence type="predicted"/>
<gene>
    <name evidence="5" type="ORF">Xbud_03080</name>
</gene>
<dbReference type="Proteomes" id="UP000225833">
    <property type="component" value="Unassembled WGS sequence"/>
</dbReference>
<evidence type="ECO:0000313" key="5">
    <source>
        <dbReference type="EMBL" id="PHM25145.1"/>
    </source>
</evidence>
<protein>
    <submittedName>
        <fullName evidence="5">Phage tail fiber protein</fullName>
    </submittedName>
</protein>
<feature type="domain" description="Phage tail fibre protein N-terminal" evidence="3">
    <location>
        <begin position="1"/>
        <end position="149"/>
    </location>
</feature>
<evidence type="ECO:0000259" key="4">
    <source>
        <dbReference type="Pfam" id="PF21939"/>
    </source>
</evidence>
<evidence type="ECO:0000313" key="6">
    <source>
        <dbReference type="Proteomes" id="UP000225833"/>
    </source>
</evidence>
<dbReference type="Pfam" id="PF21939">
    <property type="entry name" value="Gp10_C"/>
    <property type="match status" value="1"/>
</dbReference>
<evidence type="ECO:0000256" key="2">
    <source>
        <dbReference type="ARBA" id="ARBA00022581"/>
    </source>
</evidence>
<feature type="domain" description="Baseplate structural protein Gp10 C-terminal" evidence="4">
    <location>
        <begin position="753"/>
        <end position="930"/>
    </location>
</feature>
<dbReference type="InterPro" id="IPR053827">
    <property type="entry name" value="Gp10_C"/>
</dbReference>
<dbReference type="InterPro" id="IPR005068">
    <property type="entry name" value="Phage_lambda_Stf-r2"/>
</dbReference>
<dbReference type="Pfam" id="PF03406">
    <property type="entry name" value="Phage_fiber_2"/>
    <property type="match status" value="1"/>
</dbReference>